<evidence type="ECO:0000313" key="3">
    <source>
        <dbReference type="Proteomes" id="UP000199114"/>
    </source>
</evidence>
<proteinExistence type="predicted"/>
<feature type="transmembrane region" description="Helical" evidence="1">
    <location>
        <begin position="133"/>
        <end position="156"/>
    </location>
</feature>
<dbReference type="Proteomes" id="UP000199114">
    <property type="component" value="Unassembled WGS sequence"/>
</dbReference>
<dbReference type="AlphaFoldDB" id="A0A1H9MSZ1"/>
<dbReference type="OrthoDB" id="147208at2157"/>
<keyword evidence="3" id="KW-1185">Reference proteome</keyword>
<dbReference type="STRING" id="1186196.SAMN04489841_3485"/>
<feature type="transmembrane region" description="Helical" evidence="1">
    <location>
        <begin position="177"/>
        <end position="196"/>
    </location>
</feature>
<feature type="transmembrane region" description="Helical" evidence="1">
    <location>
        <begin position="6"/>
        <end position="28"/>
    </location>
</feature>
<feature type="transmembrane region" description="Helical" evidence="1">
    <location>
        <begin position="84"/>
        <end position="113"/>
    </location>
</feature>
<keyword evidence="1" id="KW-0472">Membrane</keyword>
<gene>
    <name evidence="2" type="ORF">SAMN04489841_3485</name>
</gene>
<organism evidence="2 3">
    <name type="scientific">Natrinema salaciae</name>
    <dbReference type="NCBI Taxonomy" id="1186196"/>
    <lineage>
        <taxon>Archaea</taxon>
        <taxon>Methanobacteriati</taxon>
        <taxon>Methanobacteriota</taxon>
        <taxon>Stenosarchaea group</taxon>
        <taxon>Halobacteria</taxon>
        <taxon>Halobacteriales</taxon>
        <taxon>Natrialbaceae</taxon>
        <taxon>Natrinema</taxon>
    </lineage>
</organism>
<sequence length="221" mass="23497">MAIGIDHVFVVAFVVVVLAWLAGVGHLLSIPFRLAAAPGTVVHEFAHKQACDLVGVPVVEVKYFGLGNPPGYVRHGHPERYRETFVISVAPFLVNTVISFVTFLGLAVVVTTAVDGRSPPLGLPELLEVLRSVSITTLALAIGLGWVGLAVGVKAFPSFGDANTLWTRSRAEWRRSPIVLVGIPVVVAIYVVNILSWLWADLLYAVGIGIVAFAVVGTVGI</sequence>
<protein>
    <submittedName>
        <fullName evidence="2">Putative zincin peptidase</fullName>
    </submittedName>
</protein>
<keyword evidence="1" id="KW-1133">Transmembrane helix</keyword>
<reference evidence="3" key="1">
    <citation type="submission" date="2016-10" db="EMBL/GenBank/DDBJ databases">
        <authorList>
            <person name="Varghese N."/>
            <person name="Submissions S."/>
        </authorList>
    </citation>
    <scope>NUCLEOTIDE SEQUENCE [LARGE SCALE GENOMIC DNA]</scope>
    <source>
        <strain evidence="3">DSM 25055</strain>
    </source>
</reference>
<evidence type="ECO:0000313" key="2">
    <source>
        <dbReference type="EMBL" id="SER26830.1"/>
    </source>
</evidence>
<feature type="transmembrane region" description="Helical" evidence="1">
    <location>
        <begin position="202"/>
        <end position="220"/>
    </location>
</feature>
<dbReference type="EMBL" id="FOFD01000004">
    <property type="protein sequence ID" value="SER26830.1"/>
    <property type="molecule type" value="Genomic_DNA"/>
</dbReference>
<keyword evidence="1" id="KW-0812">Transmembrane</keyword>
<dbReference type="RefSeq" id="WP_090619630.1">
    <property type="nucleotide sequence ID" value="NZ_FOFD01000004.1"/>
</dbReference>
<evidence type="ECO:0000256" key="1">
    <source>
        <dbReference type="SAM" id="Phobius"/>
    </source>
</evidence>
<accession>A0A1H9MSZ1</accession>
<name>A0A1H9MSZ1_9EURY</name>